<feature type="domain" description="Methyltransferase" evidence="1">
    <location>
        <begin position="51"/>
        <end position="143"/>
    </location>
</feature>
<organism evidence="2 3">
    <name type="scientific">Candidatus Desulfatifera sulfidica</name>
    <dbReference type="NCBI Taxonomy" id="2841691"/>
    <lineage>
        <taxon>Bacteria</taxon>
        <taxon>Pseudomonadati</taxon>
        <taxon>Thermodesulfobacteriota</taxon>
        <taxon>Desulfobulbia</taxon>
        <taxon>Desulfobulbales</taxon>
        <taxon>Desulfobulbaceae</taxon>
        <taxon>Candidatus Desulfatifera</taxon>
    </lineage>
</organism>
<evidence type="ECO:0000313" key="2">
    <source>
        <dbReference type="EMBL" id="MBC8208390.1"/>
    </source>
</evidence>
<dbReference type="CDD" id="cd02440">
    <property type="entry name" value="AdoMet_MTases"/>
    <property type="match status" value="1"/>
</dbReference>
<protein>
    <submittedName>
        <fullName evidence="2">Class I SAM-dependent methyltransferase</fullName>
    </submittedName>
</protein>
<dbReference type="Pfam" id="PF13649">
    <property type="entry name" value="Methyltransf_25"/>
    <property type="match status" value="1"/>
</dbReference>
<dbReference type="PANTHER" id="PTHR43464:SF83">
    <property type="entry name" value="MALONYL-[ACYL-CARRIER PROTEIN] O-METHYLTRANSFERASE"/>
    <property type="match status" value="1"/>
</dbReference>
<dbReference type="Gene3D" id="3.40.50.150">
    <property type="entry name" value="Vaccinia Virus protein VP39"/>
    <property type="match status" value="1"/>
</dbReference>
<proteinExistence type="predicted"/>
<dbReference type="PANTHER" id="PTHR43464">
    <property type="entry name" value="METHYLTRANSFERASE"/>
    <property type="match status" value="1"/>
</dbReference>
<dbReference type="SUPFAM" id="SSF53335">
    <property type="entry name" value="S-adenosyl-L-methionine-dependent methyltransferases"/>
    <property type="match status" value="1"/>
</dbReference>
<evidence type="ECO:0000259" key="1">
    <source>
        <dbReference type="Pfam" id="PF13649"/>
    </source>
</evidence>
<dbReference type="GO" id="GO:0008168">
    <property type="term" value="F:methyltransferase activity"/>
    <property type="evidence" value="ECO:0007669"/>
    <property type="project" value="UniProtKB-KW"/>
</dbReference>
<gene>
    <name evidence="2" type="ORF">H8E79_04385</name>
</gene>
<keyword evidence="2" id="KW-0808">Transferase</keyword>
<dbReference type="Proteomes" id="UP000599024">
    <property type="component" value="Unassembled WGS sequence"/>
</dbReference>
<accession>A0A8J6TCC2</accession>
<sequence length="266" mass="30500">MPDQFDLHREPELVFQAINEERYAEFYDLELTGFSDDLNFYRRHCPATSKVLELGCGSGRLCRALTTDGTQVTGIDLSFPMLQRAKAQSNQAIHYLQMDMSRLCLNETFDSVICAYNTLGLLQRPETICHCLRQVSRLLSPKGKLLLHLYVADKALTKLGRTRQFQFQFIDHPQGGRIIKETLKGYSASEQLIVLEERYRVRPMQDGKGNEDLNHTLHLSALSHRQWLNLVQSIGFIVEEQFSDYDLSPYRGGNRLLLKASLSQTL</sequence>
<dbReference type="InterPro" id="IPR029063">
    <property type="entry name" value="SAM-dependent_MTases_sf"/>
</dbReference>
<keyword evidence="2" id="KW-0489">Methyltransferase</keyword>
<name>A0A8J6TCC2_9BACT</name>
<comment type="caution">
    <text evidence="2">The sequence shown here is derived from an EMBL/GenBank/DDBJ whole genome shotgun (WGS) entry which is preliminary data.</text>
</comment>
<dbReference type="InterPro" id="IPR041698">
    <property type="entry name" value="Methyltransf_25"/>
</dbReference>
<dbReference type="GO" id="GO:0032259">
    <property type="term" value="P:methylation"/>
    <property type="evidence" value="ECO:0007669"/>
    <property type="project" value="UniProtKB-KW"/>
</dbReference>
<dbReference type="AlphaFoldDB" id="A0A8J6TCC2"/>
<reference evidence="2 3" key="1">
    <citation type="submission" date="2020-08" db="EMBL/GenBank/DDBJ databases">
        <title>Bridging the membrane lipid divide: bacteria of the FCB group superphylum have the potential to synthesize archaeal ether lipids.</title>
        <authorList>
            <person name="Villanueva L."/>
            <person name="Von Meijenfeldt F.A.B."/>
            <person name="Westbye A.B."/>
            <person name="Yadav S."/>
            <person name="Hopmans E.C."/>
            <person name="Dutilh B.E."/>
            <person name="Sinninghe Damste J.S."/>
        </authorList>
    </citation>
    <scope>NUCLEOTIDE SEQUENCE [LARGE SCALE GENOMIC DNA]</scope>
    <source>
        <strain evidence="2">NIOZ-UU81</strain>
    </source>
</reference>
<evidence type="ECO:0000313" key="3">
    <source>
        <dbReference type="Proteomes" id="UP000599024"/>
    </source>
</evidence>
<dbReference type="EMBL" id="JACNLK010000036">
    <property type="protein sequence ID" value="MBC8208390.1"/>
    <property type="molecule type" value="Genomic_DNA"/>
</dbReference>